<dbReference type="AlphaFoldDB" id="A0A2A6CZU7"/>
<reference evidence="2" key="1">
    <citation type="journal article" date="2008" name="Nat. Genet.">
        <title>The Pristionchus pacificus genome provides a unique perspective on nematode lifestyle and parasitism.</title>
        <authorList>
            <person name="Dieterich C."/>
            <person name="Clifton S.W."/>
            <person name="Schuster L.N."/>
            <person name="Chinwalla A."/>
            <person name="Delehaunty K."/>
            <person name="Dinkelacker I."/>
            <person name="Fulton L."/>
            <person name="Fulton R."/>
            <person name="Godfrey J."/>
            <person name="Minx P."/>
            <person name="Mitreva M."/>
            <person name="Roeseler W."/>
            <person name="Tian H."/>
            <person name="Witte H."/>
            <person name="Yang S.P."/>
            <person name="Wilson R.K."/>
            <person name="Sommer R.J."/>
        </authorList>
    </citation>
    <scope>NUCLEOTIDE SEQUENCE [LARGE SCALE GENOMIC DNA]</scope>
    <source>
        <strain evidence="2">PS312</strain>
    </source>
</reference>
<name>A0A2A6CZU7_PRIPA</name>
<accession>A0A2A6CZU7</accession>
<organism evidence="1 2">
    <name type="scientific">Pristionchus pacificus</name>
    <name type="common">Parasitic nematode worm</name>
    <dbReference type="NCBI Taxonomy" id="54126"/>
    <lineage>
        <taxon>Eukaryota</taxon>
        <taxon>Metazoa</taxon>
        <taxon>Ecdysozoa</taxon>
        <taxon>Nematoda</taxon>
        <taxon>Chromadorea</taxon>
        <taxon>Rhabditida</taxon>
        <taxon>Rhabditina</taxon>
        <taxon>Diplogasteromorpha</taxon>
        <taxon>Diplogasteroidea</taxon>
        <taxon>Neodiplogasteridae</taxon>
        <taxon>Pristionchus</taxon>
    </lineage>
</organism>
<reference evidence="1" key="2">
    <citation type="submission" date="2022-06" db="UniProtKB">
        <authorList>
            <consortium name="EnsemblMetazoa"/>
        </authorList>
    </citation>
    <scope>IDENTIFICATION</scope>
    <source>
        <strain evidence="1">PS312</strain>
    </source>
</reference>
<evidence type="ECO:0000313" key="1">
    <source>
        <dbReference type="EnsemblMetazoa" id="PPA44926.1"/>
    </source>
</evidence>
<protein>
    <submittedName>
        <fullName evidence="1">Uncharacterized protein</fullName>
    </submittedName>
</protein>
<sequence length="69" mass="7559">MDIWDEVIVCGRKREKDGRRLSGLAAPLSKGKNRRGDGASRLKKVVGARGKWEEGSRGYVDGKEEKTGG</sequence>
<dbReference type="Proteomes" id="UP000005239">
    <property type="component" value="Unassembled WGS sequence"/>
</dbReference>
<evidence type="ECO:0000313" key="2">
    <source>
        <dbReference type="Proteomes" id="UP000005239"/>
    </source>
</evidence>
<proteinExistence type="predicted"/>
<accession>A0A8R1V3I3</accession>
<dbReference type="EnsemblMetazoa" id="PPA44926.1">
    <property type="protein sequence ID" value="PPA44926.1"/>
    <property type="gene ID" value="WBGene00283295"/>
</dbReference>
<gene>
    <name evidence="1" type="primary">WBGene00283295</name>
</gene>
<keyword evidence="2" id="KW-1185">Reference proteome</keyword>